<gene>
    <name evidence="3" type="ORF">FSB_LOCUS28563</name>
</gene>
<evidence type="ECO:0000259" key="1">
    <source>
        <dbReference type="Pfam" id="PF12937"/>
    </source>
</evidence>
<dbReference type="InterPro" id="IPR055290">
    <property type="entry name" value="At3g26010-like"/>
</dbReference>
<protein>
    <submittedName>
        <fullName evidence="3">Uncharacterized protein</fullName>
    </submittedName>
</protein>
<feature type="domain" description="F-box" evidence="1">
    <location>
        <begin position="37"/>
        <end position="76"/>
    </location>
</feature>
<dbReference type="InterPro" id="IPR017451">
    <property type="entry name" value="F-box-assoc_interact_dom"/>
</dbReference>
<dbReference type="InterPro" id="IPR001810">
    <property type="entry name" value="F-box_dom"/>
</dbReference>
<dbReference type="PANTHER" id="PTHR35546">
    <property type="entry name" value="F-BOX PROTEIN INTERACTION DOMAIN PROTEIN-RELATED"/>
    <property type="match status" value="1"/>
</dbReference>
<feature type="domain" description="F-box protein At3g26010-like beta-propeller" evidence="2">
    <location>
        <begin position="140"/>
        <end position="401"/>
    </location>
</feature>
<dbReference type="PANTHER" id="PTHR35546:SF130">
    <property type="entry name" value="EXPRESSED PROTEIN"/>
    <property type="match status" value="1"/>
</dbReference>
<dbReference type="NCBIfam" id="TIGR01640">
    <property type="entry name" value="F_box_assoc_1"/>
    <property type="match status" value="1"/>
</dbReference>
<name>A0A2N9GMX1_FAGSY</name>
<dbReference type="EMBL" id="OIVN01002112">
    <property type="protein sequence ID" value="SPD00681.1"/>
    <property type="molecule type" value="Genomic_DNA"/>
</dbReference>
<sequence>MATAVESRRRDLSLVPCLKRRNEDPIQSSEPEPEPEINKLPDTLLLEILYRLPCQWALRCKSVSKHWLSLISHPYFIRGFIHHRHQYQFGKLYSSPFTLLLQFTSKSKKRIFVYPSNKSKSKSELCLDLDFLNYPFRIEASFNDLLLVCNKVKVNEYHICNPFTKECFSLPRLPDTDLIRLRNSINLMAGFICDPYSCNKHYGCFTNAHYRYKVLLIHSPTIESNTSDQSQLHMEIFSSETGEWCNSIVSVSLKLNPFGVSSMLAGVGACNGKLYWVDAEKGTQKIQGFVVFDPFKEEEQCRYINPPIDLLLNQSVSFGVFQGRLRIFQHLWGPHDSFFVWELEDEDAGTWCMKHKVYLKKVYLTNNFLAFHPYNGEIVFLRSGKYIVLCNMRTMELKIECKVQNMPSILFSDFAKFVLLLLQPSWPTPIPPLPLKFGG</sequence>
<accession>A0A2N9GMX1</accession>
<evidence type="ECO:0000313" key="3">
    <source>
        <dbReference type="EMBL" id="SPD00681.1"/>
    </source>
</evidence>
<dbReference type="Pfam" id="PF24750">
    <property type="entry name" value="b-prop_At3g26010-like"/>
    <property type="match status" value="1"/>
</dbReference>
<proteinExistence type="predicted"/>
<reference evidence="3" key="1">
    <citation type="submission" date="2018-02" db="EMBL/GenBank/DDBJ databases">
        <authorList>
            <person name="Cohen D.B."/>
            <person name="Kent A.D."/>
        </authorList>
    </citation>
    <scope>NUCLEOTIDE SEQUENCE</scope>
</reference>
<evidence type="ECO:0000259" key="2">
    <source>
        <dbReference type="Pfam" id="PF24750"/>
    </source>
</evidence>
<dbReference type="AlphaFoldDB" id="A0A2N9GMX1"/>
<dbReference type="Pfam" id="PF12937">
    <property type="entry name" value="F-box-like"/>
    <property type="match status" value="1"/>
</dbReference>
<dbReference type="InterPro" id="IPR056592">
    <property type="entry name" value="Beta-prop_At3g26010-like"/>
</dbReference>
<dbReference type="Gene3D" id="1.20.1280.50">
    <property type="match status" value="1"/>
</dbReference>
<organism evidence="3">
    <name type="scientific">Fagus sylvatica</name>
    <name type="common">Beechnut</name>
    <dbReference type="NCBI Taxonomy" id="28930"/>
    <lineage>
        <taxon>Eukaryota</taxon>
        <taxon>Viridiplantae</taxon>
        <taxon>Streptophyta</taxon>
        <taxon>Embryophyta</taxon>
        <taxon>Tracheophyta</taxon>
        <taxon>Spermatophyta</taxon>
        <taxon>Magnoliopsida</taxon>
        <taxon>eudicotyledons</taxon>
        <taxon>Gunneridae</taxon>
        <taxon>Pentapetalae</taxon>
        <taxon>rosids</taxon>
        <taxon>fabids</taxon>
        <taxon>Fagales</taxon>
        <taxon>Fagaceae</taxon>
        <taxon>Fagus</taxon>
    </lineage>
</organism>
<dbReference type="SUPFAM" id="SSF81383">
    <property type="entry name" value="F-box domain"/>
    <property type="match status" value="1"/>
</dbReference>
<dbReference type="InterPro" id="IPR036047">
    <property type="entry name" value="F-box-like_dom_sf"/>
</dbReference>